<accession>A0A4R6SRQ6</accession>
<dbReference type="AlphaFoldDB" id="A0A4R6SRQ6"/>
<feature type="transmembrane region" description="Helical" evidence="1">
    <location>
        <begin position="35"/>
        <end position="51"/>
    </location>
</feature>
<comment type="caution">
    <text evidence="2">The sequence shown here is derived from an EMBL/GenBank/DDBJ whole genome shotgun (WGS) entry which is preliminary data.</text>
</comment>
<evidence type="ECO:0000313" key="3">
    <source>
        <dbReference type="Proteomes" id="UP000295620"/>
    </source>
</evidence>
<gene>
    <name evidence="2" type="ORF">ATK78_3828</name>
</gene>
<keyword evidence="1" id="KW-1133">Transmembrane helix</keyword>
<reference evidence="2 3" key="1">
    <citation type="submission" date="2019-03" db="EMBL/GenBank/DDBJ databases">
        <title>Genomic Encyclopedia of Archaeal and Bacterial Type Strains, Phase II (KMG-II): from individual species to whole genera.</title>
        <authorList>
            <person name="Goeker M."/>
        </authorList>
    </citation>
    <scope>NUCLEOTIDE SEQUENCE [LARGE SCALE GENOMIC DNA]</scope>
    <source>
        <strain evidence="2 3">DSM 19035</strain>
    </source>
</reference>
<dbReference type="RefSeq" id="WP_166664915.1">
    <property type="nucleotide sequence ID" value="NZ_SNYC01000006.1"/>
</dbReference>
<dbReference type="Proteomes" id="UP000295620">
    <property type="component" value="Unassembled WGS sequence"/>
</dbReference>
<evidence type="ECO:0000256" key="1">
    <source>
        <dbReference type="SAM" id="Phobius"/>
    </source>
</evidence>
<protein>
    <submittedName>
        <fullName evidence="2">Uncharacterized protein</fullName>
    </submittedName>
</protein>
<keyword evidence="3" id="KW-1185">Reference proteome</keyword>
<proteinExistence type="predicted"/>
<name>A0A4R6SRQ6_9SPHI</name>
<sequence>MLIKSPSIFQAFARQKEEVEQKPLTRQQWINADRLVMLALFLSVIAGAIFFS</sequence>
<evidence type="ECO:0000313" key="2">
    <source>
        <dbReference type="EMBL" id="TDQ07700.1"/>
    </source>
</evidence>
<dbReference type="EMBL" id="SNYC01000006">
    <property type="protein sequence ID" value="TDQ07700.1"/>
    <property type="molecule type" value="Genomic_DNA"/>
</dbReference>
<keyword evidence="1" id="KW-0812">Transmembrane</keyword>
<organism evidence="2 3">
    <name type="scientific">Pedobacter metabolipauper</name>
    <dbReference type="NCBI Taxonomy" id="425513"/>
    <lineage>
        <taxon>Bacteria</taxon>
        <taxon>Pseudomonadati</taxon>
        <taxon>Bacteroidota</taxon>
        <taxon>Sphingobacteriia</taxon>
        <taxon>Sphingobacteriales</taxon>
        <taxon>Sphingobacteriaceae</taxon>
        <taxon>Pedobacter</taxon>
    </lineage>
</organism>
<keyword evidence="1" id="KW-0472">Membrane</keyword>